<feature type="compositionally biased region" description="Basic and acidic residues" evidence="1">
    <location>
        <begin position="213"/>
        <end position="243"/>
    </location>
</feature>
<reference evidence="2" key="1">
    <citation type="submission" date="2020-10" db="EMBL/GenBank/DDBJ databases">
        <authorList>
            <person name="Kikuchi T."/>
        </authorList>
    </citation>
    <scope>NUCLEOTIDE SEQUENCE</scope>
    <source>
        <strain evidence="2">NKZ352</strain>
    </source>
</reference>
<evidence type="ECO:0000313" key="3">
    <source>
        <dbReference type="Proteomes" id="UP000835052"/>
    </source>
</evidence>
<feature type="region of interest" description="Disordered" evidence="1">
    <location>
        <begin position="1"/>
        <end position="243"/>
    </location>
</feature>
<accession>A0A8S1HXZ7</accession>
<feature type="compositionally biased region" description="Polar residues" evidence="1">
    <location>
        <begin position="80"/>
        <end position="89"/>
    </location>
</feature>
<name>A0A8S1HXZ7_9PELO</name>
<feature type="compositionally biased region" description="Polar residues" evidence="1">
    <location>
        <begin position="32"/>
        <end position="45"/>
    </location>
</feature>
<dbReference type="Proteomes" id="UP000835052">
    <property type="component" value="Unassembled WGS sequence"/>
</dbReference>
<organism evidence="2 3">
    <name type="scientific">Caenorhabditis auriculariae</name>
    <dbReference type="NCBI Taxonomy" id="2777116"/>
    <lineage>
        <taxon>Eukaryota</taxon>
        <taxon>Metazoa</taxon>
        <taxon>Ecdysozoa</taxon>
        <taxon>Nematoda</taxon>
        <taxon>Chromadorea</taxon>
        <taxon>Rhabditida</taxon>
        <taxon>Rhabditina</taxon>
        <taxon>Rhabditomorpha</taxon>
        <taxon>Rhabditoidea</taxon>
        <taxon>Rhabditidae</taxon>
        <taxon>Peloderinae</taxon>
        <taxon>Caenorhabditis</taxon>
    </lineage>
</organism>
<feature type="compositionally biased region" description="Low complexity" evidence="1">
    <location>
        <begin position="105"/>
        <end position="114"/>
    </location>
</feature>
<evidence type="ECO:0000256" key="1">
    <source>
        <dbReference type="SAM" id="MobiDB-lite"/>
    </source>
</evidence>
<feature type="compositionally biased region" description="Basic and acidic residues" evidence="1">
    <location>
        <begin position="279"/>
        <end position="311"/>
    </location>
</feature>
<feature type="compositionally biased region" description="Basic and acidic residues" evidence="1">
    <location>
        <begin position="1"/>
        <end position="11"/>
    </location>
</feature>
<feature type="compositionally biased region" description="Polar residues" evidence="1">
    <location>
        <begin position="123"/>
        <end position="137"/>
    </location>
</feature>
<evidence type="ECO:0000313" key="2">
    <source>
        <dbReference type="EMBL" id="CAD6199677.1"/>
    </source>
</evidence>
<gene>
    <name evidence="2" type="ORF">CAUJ_LOCUS15577</name>
</gene>
<feature type="compositionally biased region" description="Polar residues" evidence="1">
    <location>
        <begin position="162"/>
        <end position="171"/>
    </location>
</feature>
<dbReference type="EMBL" id="CAJGYM010000194">
    <property type="protein sequence ID" value="CAD6199677.1"/>
    <property type="molecule type" value="Genomic_DNA"/>
</dbReference>
<protein>
    <submittedName>
        <fullName evidence="2">Uncharacterized protein</fullName>
    </submittedName>
</protein>
<feature type="compositionally biased region" description="Low complexity" evidence="1">
    <location>
        <begin position="138"/>
        <end position="152"/>
    </location>
</feature>
<sequence length="493" mass="57682">MNDTEKERPSKMDVQNRPQNSFLLSDQEPRQNRAQSSNHGRQGESSCFIPKVIPDAYEGNVSNTLKNHRDVRKGSEEAPQRQSSNQGTGHTERDYTASKYSTAGSQSQESSSSSRPRRVDNGYSGSVSNMPTGTSKFSQSLSQLSSQAGSLSRTRYEPQVQGGFSSGQDYQNYRFKDRQDYDRPSSGSHVISSIPEKKAMEDRKSVAEPLRILTDEDFHKKLQEDEAKRREETRRKNEEERLRRKKIQEERQREIEELRRQEQEIDEESTRNLAEFEENQAKEKIREEERRKKEEEETAKKNRLEEEERRKAEKSYDLMMAQVKRNMFVESKWDQWFGQLRGSVSHLISSLENVIFYVKTTDWKKAEVHLLSYNQEKILSVTGECKKLLANYQDQIDMIARLILRSEAPFLKDVKDNLERLSTLVRQLSGRLLLQEIDKIEFNTEEWTDIENLTKEVEKTARDIPSTYTLKQKYKNYTEKSKKPMKELRAISD</sequence>
<comment type="caution">
    <text evidence="2">The sequence shown here is derived from an EMBL/GenBank/DDBJ whole genome shotgun (WGS) entry which is preliminary data.</text>
</comment>
<keyword evidence="3" id="KW-1185">Reference proteome</keyword>
<feature type="region of interest" description="Disordered" evidence="1">
    <location>
        <begin position="258"/>
        <end position="311"/>
    </location>
</feature>
<dbReference type="AlphaFoldDB" id="A0A8S1HXZ7"/>
<feature type="compositionally biased region" description="Basic and acidic residues" evidence="1">
    <location>
        <begin position="195"/>
        <end position="206"/>
    </location>
</feature>
<feature type="compositionally biased region" description="Basic and acidic residues" evidence="1">
    <location>
        <begin position="174"/>
        <end position="183"/>
    </location>
</feature>
<proteinExistence type="predicted"/>